<sequence>MPPEPFPWDRKGFFRDRKYSRERPSESSLEPVSRWRDSASHGSRNYFARWGFVPEFRRPPGHGRQGGWHPYPEEAPHGYPISRSGGRFLEDDGYRPFGHHRDGRNMRIYRDRASFTHKDWRGHSLDNDHHHCVPPNAPALENNRHHFVPPNAPAKLPDVNDHRSVSHMSPCSSPPHPDSLNISNQHHSKDQAEKPIDVNGLGIGQRVDKENSFGIDWKLLKWSRYGSLTSRGSGFSHSSSSRSIGGDSSYTRGELIPQNTTHVESPSGDSFVCTISAASLEETFSINKPRLGWGEGLAKYEKKKVEGPEENANNIENATCANYVELPHSLASNIGSPRVLGFSDCSSPATPSSVSCSSSPGLEDKPSSRATVVDNDANNLCVSPTHGSQIQVEGSSFNVENFECGSITNLSAFLSEVLQSEYQSMVTSGFTESLALNKLLLWKRDIMKALELTESEVDSLENELKLLRPESDRASQRPASSSSLFVSCKEQPCKLFNMSPRPPLLGVASSGDVVEEGAPCGYAIEETLAEVKGKEMDSPGTATSKIVEPLSSKKLESPVDQKDFGSKYIVDVESTALEANTSVSSSDRERTTGSSGDSTMMIPGSITSGHGDGCLSIEHGAYDNIRASNQETAAKASEVFQLLPISDYNMEIVDEIRASSRENELLIRKKLLRRKRFLRFKERVIYLRYRAFHNLWKKDLLLLSIRKCVKSQKKLEMTSGILHSGSQKHRFFNRSRFASAGSLTLVPTTEIIALASKLLSDCQTKCYRDSLKMPALILDERDKLRSSFLSSNGLVEDPCAFEKDRSLINPWIPEEKEIFMDKLATFGKDFRRIASFLDHKTTADCIEFYYKNHKLDCFEKTKKKTEFKKQEKSISTNTYLVTSGKRLNREIDAVSLDLLGAASAIAAHAEEGMELVEVFPGRLSENKSGGTDGISEGSSSYYVEDEREAAAADVLAGICGSLSSEALSSCTTSPVDPLEACQEWKCQKVHLSTGQLIMTEVTQNVDDDSCSDESCSEMDQVDWTDEERSSFVQAFSSYGKDFVMISQQVQTKSRDQCKVFFSKLWKCLGLDMICPDPGNTGTLQGDDANGGGSDTEGACVVEALSIVCSDKSGSRMDEDLLMSISDKKHLVSKHEAMNLPAGMNMSAEDCYPELKLEKLPPGNHLADCTYEMTLDGEFQVNCEDKMPVRMQDQEKSVVSGAPGCQEEQSAWHNAPIMEAVAEVLGAAPDHKIADDVASGKPIFELQNKDVSNRDVPSAVNDLGGTRDEGNNESASTDFNQSFSCQALQNQDESLNMRRGYPLDLSIYSELNGNISQKLHSAVESVSRTETSVQSFQGGCLKKCSGTSSQNSICELNFFSRSKGPSEEAGVNVPYLSDREQPCGNGDVKLFGKFLTKPSSLEKQLSTVRENDHKGIAHHPGSVSILDMKVPTNHSTDGKSSFPKHDDANFLGLKNIPMSYGFWDGVRIQTGYPPSLDSDILLAKYPAPFSGYSLPSSKMEQRSMDSNGCHLKGGASVFPSDSSCSINQAVANYQIHGSQDGVQPFRLVIRQGQDTLSKLQRHGFQAVSSSKQQDSCRTSGISDPLAAHKLHHAKTHTAAPGAAIAAGVMGNGNVIPDAAWKGQADVQR</sequence>
<organism evidence="4 5">
    <name type="scientific">Nepenthes gracilis</name>
    <name type="common">Slender pitcher plant</name>
    <dbReference type="NCBI Taxonomy" id="150966"/>
    <lineage>
        <taxon>Eukaryota</taxon>
        <taxon>Viridiplantae</taxon>
        <taxon>Streptophyta</taxon>
        <taxon>Embryophyta</taxon>
        <taxon>Tracheophyta</taxon>
        <taxon>Spermatophyta</taxon>
        <taxon>Magnoliopsida</taxon>
        <taxon>eudicotyledons</taxon>
        <taxon>Gunneridae</taxon>
        <taxon>Pentapetalae</taxon>
        <taxon>Caryophyllales</taxon>
        <taxon>Nepenthaceae</taxon>
        <taxon>Nepenthes</taxon>
    </lineage>
</organism>
<feature type="compositionally biased region" description="Low complexity" evidence="2">
    <location>
        <begin position="230"/>
        <end position="249"/>
    </location>
</feature>
<evidence type="ECO:0000313" key="4">
    <source>
        <dbReference type="EMBL" id="GMH10532.1"/>
    </source>
</evidence>
<evidence type="ECO:0000256" key="2">
    <source>
        <dbReference type="SAM" id="MobiDB-lite"/>
    </source>
</evidence>
<dbReference type="SUPFAM" id="SSF46689">
    <property type="entry name" value="Homeodomain-like"/>
    <property type="match status" value="2"/>
</dbReference>
<feature type="region of interest" description="Disordered" evidence="2">
    <location>
        <begin position="1254"/>
        <end position="1277"/>
    </location>
</feature>
<dbReference type="Proteomes" id="UP001279734">
    <property type="component" value="Unassembled WGS sequence"/>
</dbReference>
<accession>A0AAD3SH75</accession>
<dbReference type="Pfam" id="PF00249">
    <property type="entry name" value="Myb_DNA-binding"/>
    <property type="match status" value="2"/>
</dbReference>
<feature type="domain" description="SANT" evidence="3">
    <location>
        <begin position="806"/>
        <end position="857"/>
    </location>
</feature>
<evidence type="ECO:0000259" key="3">
    <source>
        <dbReference type="PROSITE" id="PS51293"/>
    </source>
</evidence>
<evidence type="ECO:0000256" key="1">
    <source>
        <dbReference type="SAM" id="Coils"/>
    </source>
</evidence>
<feature type="region of interest" description="Disordered" evidence="2">
    <location>
        <begin position="579"/>
        <end position="603"/>
    </location>
</feature>
<reference evidence="4" key="1">
    <citation type="submission" date="2023-05" db="EMBL/GenBank/DDBJ databases">
        <title>Nepenthes gracilis genome sequencing.</title>
        <authorList>
            <person name="Fukushima K."/>
        </authorList>
    </citation>
    <scope>NUCLEOTIDE SEQUENCE</scope>
    <source>
        <strain evidence="4">SING2019-196</strain>
    </source>
</reference>
<keyword evidence="1" id="KW-0175">Coiled coil</keyword>
<dbReference type="PROSITE" id="PS51293">
    <property type="entry name" value="SANT"/>
    <property type="match status" value="2"/>
</dbReference>
<comment type="caution">
    <text evidence="4">The sequence shown here is derived from an EMBL/GenBank/DDBJ whole genome shotgun (WGS) entry which is preliminary data.</text>
</comment>
<feature type="region of interest" description="Disordered" evidence="2">
    <location>
        <begin position="19"/>
        <end position="40"/>
    </location>
</feature>
<dbReference type="PANTHER" id="PTHR47340:SF1">
    <property type="entry name" value="DUPLICATED HOMEODOMAIN-LIKE SUPERFAMILY PROTEIN"/>
    <property type="match status" value="1"/>
</dbReference>
<proteinExistence type="predicted"/>
<dbReference type="InterPro" id="IPR001005">
    <property type="entry name" value="SANT/Myb"/>
</dbReference>
<dbReference type="EMBL" id="BSYO01000010">
    <property type="protein sequence ID" value="GMH10532.1"/>
    <property type="molecule type" value="Genomic_DNA"/>
</dbReference>
<dbReference type="Gene3D" id="1.20.58.1880">
    <property type="match status" value="1"/>
</dbReference>
<dbReference type="PANTHER" id="PTHR47340">
    <property type="entry name" value="DUPLICATED HOMEODOMAIN-LIKE SUPERFAMILY PROTEIN"/>
    <property type="match status" value="1"/>
</dbReference>
<feature type="region of interest" description="Disordered" evidence="2">
    <location>
        <begin position="61"/>
        <end position="80"/>
    </location>
</feature>
<gene>
    <name evidence="4" type="ORF">Nepgr_012373</name>
</gene>
<feature type="region of interest" description="Disordered" evidence="2">
    <location>
        <begin position="149"/>
        <end position="193"/>
    </location>
</feature>
<feature type="domain" description="SANT" evidence="3">
    <location>
        <begin position="1022"/>
        <end position="1069"/>
    </location>
</feature>
<evidence type="ECO:0000313" key="5">
    <source>
        <dbReference type="Proteomes" id="UP001279734"/>
    </source>
</evidence>
<protein>
    <recommendedName>
        <fullName evidence="3">SANT domain-containing protein</fullName>
    </recommendedName>
</protein>
<dbReference type="InterPro" id="IPR009057">
    <property type="entry name" value="Homeodomain-like_sf"/>
</dbReference>
<feature type="coiled-coil region" evidence="1">
    <location>
        <begin position="443"/>
        <end position="470"/>
    </location>
</feature>
<feature type="region of interest" description="Disordered" evidence="2">
    <location>
        <begin position="230"/>
        <end position="251"/>
    </location>
</feature>
<dbReference type="Gene3D" id="1.10.10.60">
    <property type="entry name" value="Homeodomain-like"/>
    <property type="match status" value="1"/>
</dbReference>
<name>A0AAD3SH75_NEPGR</name>
<dbReference type="InterPro" id="IPR017884">
    <property type="entry name" value="SANT_dom"/>
</dbReference>
<dbReference type="SMART" id="SM00717">
    <property type="entry name" value="SANT"/>
    <property type="match status" value="2"/>
</dbReference>
<keyword evidence="5" id="KW-1185">Reference proteome</keyword>